<dbReference type="Pfam" id="PF00646">
    <property type="entry name" value="F-box"/>
    <property type="match status" value="1"/>
</dbReference>
<dbReference type="EMBL" id="CM007384">
    <property type="protein sequence ID" value="ONK71045.1"/>
    <property type="molecule type" value="Genomic_DNA"/>
</dbReference>
<name>A0A5P1EY70_ASPOF</name>
<dbReference type="AlphaFoldDB" id="A0A5P1EY70"/>
<accession>A0A5P1EY70</accession>
<organism evidence="2 3">
    <name type="scientific">Asparagus officinalis</name>
    <name type="common">Garden asparagus</name>
    <dbReference type="NCBI Taxonomy" id="4686"/>
    <lineage>
        <taxon>Eukaryota</taxon>
        <taxon>Viridiplantae</taxon>
        <taxon>Streptophyta</taxon>
        <taxon>Embryophyta</taxon>
        <taxon>Tracheophyta</taxon>
        <taxon>Spermatophyta</taxon>
        <taxon>Magnoliopsida</taxon>
        <taxon>Liliopsida</taxon>
        <taxon>Asparagales</taxon>
        <taxon>Asparagaceae</taxon>
        <taxon>Asparagoideae</taxon>
        <taxon>Asparagus</taxon>
    </lineage>
</organism>
<sequence length="111" mass="12849">MDLSDELLLEILRFLPRKSLLRFRDPASQEDSVYSSRLGISRGCLRYASISKKVLRVWALGNYDSDSWVLKRNVTLEDGEVWIKAFHLDLDVIFLELITRETLLIVSSDDC</sequence>
<keyword evidence="3" id="KW-1185">Reference proteome</keyword>
<proteinExistence type="predicted"/>
<evidence type="ECO:0000259" key="1">
    <source>
        <dbReference type="Pfam" id="PF00646"/>
    </source>
</evidence>
<protein>
    <recommendedName>
        <fullName evidence="1">F-box domain-containing protein</fullName>
    </recommendedName>
</protein>
<dbReference type="InterPro" id="IPR036047">
    <property type="entry name" value="F-box-like_dom_sf"/>
</dbReference>
<feature type="domain" description="F-box" evidence="1">
    <location>
        <begin position="2"/>
        <end position="24"/>
    </location>
</feature>
<evidence type="ECO:0000313" key="3">
    <source>
        <dbReference type="Proteomes" id="UP000243459"/>
    </source>
</evidence>
<gene>
    <name evidence="2" type="ORF">A4U43_C04F4140</name>
</gene>
<dbReference type="Proteomes" id="UP000243459">
    <property type="component" value="Chromosome 4"/>
</dbReference>
<dbReference type="InterPro" id="IPR001810">
    <property type="entry name" value="F-box_dom"/>
</dbReference>
<reference evidence="3" key="1">
    <citation type="journal article" date="2017" name="Nat. Commun.">
        <title>The asparagus genome sheds light on the origin and evolution of a young Y chromosome.</title>
        <authorList>
            <person name="Harkess A."/>
            <person name="Zhou J."/>
            <person name="Xu C."/>
            <person name="Bowers J.E."/>
            <person name="Van der Hulst R."/>
            <person name="Ayyampalayam S."/>
            <person name="Mercati F."/>
            <person name="Riccardi P."/>
            <person name="McKain M.R."/>
            <person name="Kakrana A."/>
            <person name="Tang H."/>
            <person name="Ray J."/>
            <person name="Groenendijk J."/>
            <person name="Arikit S."/>
            <person name="Mathioni S.M."/>
            <person name="Nakano M."/>
            <person name="Shan H."/>
            <person name="Telgmann-Rauber A."/>
            <person name="Kanno A."/>
            <person name="Yue Z."/>
            <person name="Chen H."/>
            <person name="Li W."/>
            <person name="Chen Y."/>
            <person name="Xu X."/>
            <person name="Zhang Y."/>
            <person name="Luo S."/>
            <person name="Chen H."/>
            <person name="Gao J."/>
            <person name="Mao Z."/>
            <person name="Pires J.C."/>
            <person name="Luo M."/>
            <person name="Kudrna D."/>
            <person name="Wing R.A."/>
            <person name="Meyers B.C."/>
            <person name="Yi K."/>
            <person name="Kong H."/>
            <person name="Lavrijsen P."/>
            <person name="Sunseri F."/>
            <person name="Falavigna A."/>
            <person name="Ye Y."/>
            <person name="Leebens-Mack J.H."/>
            <person name="Chen G."/>
        </authorList>
    </citation>
    <scope>NUCLEOTIDE SEQUENCE [LARGE SCALE GENOMIC DNA]</scope>
    <source>
        <strain evidence="3">cv. DH0086</strain>
    </source>
</reference>
<dbReference type="SUPFAM" id="SSF81383">
    <property type="entry name" value="F-box domain"/>
    <property type="match status" value="1"/>
</dbReference>
<dbReference type="Gramene" id="ONK71045">
    <property type="protein sequence ID" value="ONK71045"/>
    <property type="gene ID" value="A4U43_C04F4140"/>
</dbReference>
<evidence type="ECO:0000313" key="2">
    <source>
        <dbReference type="EMBL" id="ONK71045.1"/>
    </source>
</evidence>